<comment type="caution">
    <text evidence="2">The sequence shown here is derived from an EMBL/GenBank/DDBJ whole genome shotgun (WGS) entry which is preliminary data.</text>
</comment>
<protein>
    <recommendedName>
        <fullName evidence="4">Phage portal protein</fullName>
    </recommendedName>
</protein>
<evidence type="ECO:0008006" key="4">
    <source>
        <dbReference type="Google" id="ProtNLM"/>
    </source>
</evidence>
<evidence type="ECO:0000313" key="2">
    <source>
        <dbReference type="EMBL" id="PIR43270.1"/>
    </source>
</evidence>
<name>A0A2H0R9W7_UNCKA</name>
<sequence>MGKDSFWVSDITALGSMEEYENLTQNELAIRQANITSYFVALAINYSENVKKDTEFLLKQVREYLNVGNYSDTNDTRKINEIKLARKLVETDSLCGTVLDRLVAFTITQGNIEHVKSEELLILLNKWKNNINNLMTNEGIPVIKPHGIHQVFSEICERLFTDGDAIVSEIWDDAVELDGDYYKLPYKIRVHDTLSIEIDDDEFLKNGNEKIYLSVDSRSKFGPKLGKNSKGIPLFSDDKEPFTTHMKLRAKSFSKWGTSYFRRAFGPISTKKRIEALEVNTIEGLINRLTIIKAGKIDAETETGIIAPHRLAVLERLIMSPKVNNLLLWPGDDIDIVDIGPKEELVTYEKKYSETNEQILSSLGFPRVLIDGEASSTENWQKFLGLIAFLSGVRVSYLVPWITQVMRKIAIKNGFEDEYPGFSFSRMKLYNLKELLDAVKIFYDRGLMSELSAVTNADLDYDIELSRRSVEKKDGMISQFGGPEFLPFSKNTPDGSVKNNSTNPSKVSGPSGQKSTASVNSPDREDLIITFNEFLYALHDNISKKLVSALKNRSYDQVESIFSTYGFLFKSNIKSQMRSLFYFE</sequence>
<evidence type="ECO:0000256" key="1">
    <source>
        <dbReference type="SAM" id="MobiDB-lite"/>
    </source>
</evidence>
<feature type="compositionally biased region" description="Polar residues" evidence="1">
    <location>
        <begin position="489"/>
        <end position="520"/>
    </location>
</feature>
<proteinExistence type="predicted"/>
<gene>
    <name evidence="2" type="ORF">COV24_03360</name>
</gene>
<reference evidence="2 3" key="1">
    <citation type="submission" date="2017-09" db="EMBL/GenBank/DDBJ databases">
        <title>Depth-based differentiation of microbial function through sediment-hosted aquifers and enrichment of novel symbionts in the deep terrestrial subsurface.</title>
        <authorList>
            <person name="Probst A.J."/>
            <person name="Ladd B."/>
            <person name="Jarett J.K."/>
            <person name="Geller-Mcgrath D.E."/>
            <person name="Sieber C.M."/>
            <person name="Emerson J.B."/>
            <person name="Anantharaman K."/>
            <person name="Thomas B.C."/>
            <person name="Malmstrom R."/>
            <person name="Stieglmeier M."/>
            <person name="Klingl A."/>
            <person name="Woyke T."/>
            <person name="Ryan C.M."/>
            <person name="Banfield J.F."/>
        </authorList>
    </citation>
    <scope>NUCLEOTIDE SEQUENCE [LARGE SCALE GENOMIC DNA]</scope>
    <source>
        <strain evidence="2">CG10_big_fil_rev_8_21_14_0_10_32_10</strain>
    </source>
</reference>
<evidence type="ECO:0000313" key="3">
    <source>
        <dbReference type="Proteomes" id="UP000230214"/>
    </source>
</evidence>
<dbReference type="EMBL" id="PCXU01000029">
    <property type="protein sequence ID" value="PIR43270.1"/>
    <property type="molecule type" value="Genomic_DNA"/>
</dbReference>
<accession>A0A2H0R9W7</accession>
<dbReference type="Proteomes" id="UP000230214">
    <property type="component" value="Unassembled WGS sequence"/>
</dbReference>
<feature type="non-terminal residue" evidence="2">
    <location>
        <position position="584"/>
    </location>
</feature>
<dbReference type="AlphaFoldDB" id="A0A2H0R9W7"/>
<organism evidence="2 3">
    <name type="scientific">candidate division WWE3 bacterium CG10_big_fil_rev_8_21_14_0_10_32_10</name>
    <dbReference type="NCBI Taxonomy" id="1975090"/>
    <lineage>
        <taxon>Bacteria</taxon>
        <taxon>Katanobacteria</taxon>
    </lineage>
</organism>
<feature type="region of interest" description="Disordered" evidence="1">
    <location>
        <begin position="481"/>
        <end position="520"/>
    </location>
</feature>